<feature type="transmembrane region" description="Helical" evidence="1">
    <location>
        <begin position="123"/>
        <end position="143"/>
    </location>
</feature>
<dbReference type="NCBIfam" id="TIGR00792">
    <property type="entry name" value="gph"/>
    <property type="match status" value="1"/>
</dbReference>
<dbReference type="Proteomes" id="UP001060164">
    <property type="component" value="Chromosome"/>
</dbReference>
<proteinExistence type="predicted"/>
<evidence type="ECO:0000256" key="1">
    <source>
        <dbReference type="SAM" id="Phobius"/>
    </source>
</evidence>
<dbReference type="InterPro" id="IPR001927">
    <property type="entry name" value="Na/Gal_symport"/>
</dbReference>
<dbReference type="RefSeq" id="WP_028528124.1">
    <property type="nucleotide sequence ID" value="NZ_CABLBR010000007.1"/>
</dbReference>
<dbReference type="Gene3D" id="1.20.1250.20">
    <property type="entry name" value="MFS general substrate transporter like domains"/>
    <property type="match status" value="2"/>
</dbReference>
<feature type="transmembrane region" description="Helical" evidence="1">
    <location>
        <begin position="56"/>
        <end position="84"/>
    </location>
</feature>
<sequence>MSNEAITTAGSCQAAGVPGLSWKKRIAYGCGDTACNVVFGMTSALLTLFYTDYAGIPIATVGLVMLISRIFDGTSDLVMGVIVSKTKSKWGKARPWILWMAVPYVICAVAMFTIPQTSTSLQFWYILITYNLCTTICYTAINVPYGTLSTLMTRSSHERDLLSIVRMTMAPLGRLIAVTLTMPIVKLFGDTRSAWVKAMMMWCILAFFLLLICFRHCEEDVVINAAENHQKVSLGKNIRALLTNQYFWATLILWMITCIHQTLVGTVLPYYCKYIFGNDSWMYSTLYMAESVTLITGALLCPVLLKRFEKRSLSLLGCIVAVAAQAAFLLNPSSYEWALVTCILRALGQAPITAVVFGMMGDVIEFGQWKSHIRQESLVFGGGSLGFKMGVGATSAIISSLLMRSGYVSSETGGAVQPESARTMIMNIYAYGTLMIWVIAVIVLFLYQLDKRYPEIMKELKLREARGEI</sequence>
<dbReference type="PANTHER" id="PTHR11328:SF24">
    <property type="entry name" value="MAJOR FACILITATOR SUPERFAMILY (MFS) PROFILE DOMAIN-CONTAINING PROTEIN"/>
    <property type="match status" value="1"/>
</dbReference>
<keyword evidence="3" id="KW-1185">Reference proteome</keyword>
<keyword evidence="1" id="KW-0812">Transmembrane</keyword>
<dbReference type="Pfam" id="PF13347">
    <property type="entry name" value="MFS_2"/>
    <property type="match status" value="1"/>
</dbReference>
<feature type="transmembrane region" description="Helical" evidence="1">
    <location>
        <begin position="283"/>
        <end position="305"/>
    </location>
</feature>
<dbReference type="InterPro" id="IPR036259">
    <property type="entry name" value="MFS_trans_sf"/>
</dbReference>
<dbReference type="PANTHER" id="PTHR11328">
    <property type="entry name" value="MAJOR FACILITATOR SUPERFAMILY DOMAIN-CONTAINING PROTEIN"/>
    <property type="match status" value="1"/>
</dbReference>
<feature type="transmembrane region" description="Helical" evidence="1">
    <location>
        <begin position="194"/>
        <end position="214"/>
    </location>
</feature>
<evidence type="ECO:0000313" key="2">
    <source>
        <dbReference type="EMBL" id="UWP59824.1"/>
    </source>
</evidence>
<name>A0ABY5VI27_9FIRM</name>
<evidence type="ECO:0000313" key="3">
    <source>
        <dbReference type="Proteomes" id="UP001060164"/>
    </source>
</evidence>
<feature type="transmembrane region" description="Helical" evidence="1">
    <location>
        <begin position="378"/>
        <end position="402"/>
    </location>
</feature>
<keyword evidence="1" id="KW-0472">Membrane</keyword>
<dbReference type="SUPFAM" id="SSF103473">
    <property type="entry name" value="MFS general substrate transporter"/>
    <property type="match status" value="1"/>
</dbReference>
<feature type="transmembrane region" description="Helical" evidence="1">
    <location>
        <begin position="428"/>
        <end position="447"/>
    </location>
</feature>
<protein>
    <submittedName>
        <fullName evidence="2">Glycoside-pentoside-hexuronide (GPH):cation symporter</fullName>
    </submittedName>
</protein>
<keyword evidence="1" id="KW-1133">Transmembrane helix</keyword>
<feature type="transmembrane region" description="Helical" evidence="1">
    <location>
        <begin position="246"/>
        <end position="271"/>
    </location>
</feature>
<feature type="transmembrane region" description="Helical" evidence="1">
    <location>
        <begin position="312"/>
        <end position="331"/>
    </location>
</feature>
<feature type="transmembrane region" description="Helical" evidence="1">
    <location>
        <begin position="164"/>
        <end position="188"/>
    </location>
</feature>
<reference evidence="2" key="1">
    <citation type="journal article" date="2022" name="Cell">
        <title>Design, construction, and in vivo augmentation of a complex gut microbiome.</title>
        <authorList>
            <person name="Cheng A.G."/>
            <person name="Ho P.Y."/>
            <person name="Aranda-Diaz A."/>
            <person name="Jain S."/>
            <person name="Yu F.B."/>
            <person name="Meng X."/>
            <person name="Wang M."/>
            <person name="Iakiviak M."/>
            <person name="Nagashima K."/>
            <person name="Zhao A."/>
            <person name="Murugkar P."/>
            <person name="Patil A."/>
            <person name="Atabakhsh K."/>
            <person name="Weakley A."/>
            <person name="Yan J."/>
            <person name="Brumbaugh A.R."/>
            <person name="Higginbottom S."/>
            <person name="Dimas A."/>
            <person name="Shiver A.L."/>
            <person name="Deutschbauer A."/>
            <person name="Neff N."/>
            <person name="Sonnenburg J.L."/>
            <person name="Huang K.C."/>
            <person name="Fischbach M.A."/>
        </authorList>
    </citation>
    <scope>NUCLEOTIDE SEQUENCE</scope>
    <source>
        <strain evidence="2">DSM 19829</strain>
    </source>
</reference>
<organism evidence="2 3">
    <name type="scientific">Ruminococcus gauvreauii</name>
    <dbReference type="NCBI Taxonomy" id="438033"/>
    <lineage>
        <taxon>Bacteria</taxon>
        <taxon>Bacillati</taxon>
        <taxon>Bacillota</taxon>
        <taxon>Clostridia</taxon>
        <taxon>Eubacteriales</taxon>
        <taxon>Oscillospiraceae</taxon>
        <taxon>Ruminococcus</taxon>
    </lineage>
</organism>
<feature type="transmembrane region" description="Helical" evidence="1">
    <location>
        <begin position="96"/>
        <end position="117"/>
    </location>
</feature>
<dbReference type="InterPro" id="IPR039672">
    <property type="entry name" value="MFS_2"/>
</dbReference>
<dbReference type="CDD" id="cd17332">
    <property type="entry name" value="MFS_MelB_like"/>
    <property type="match status" value="1"/>
</dbReference>
<accession>A0ABY5VI27</accession>
<dbReference type="EMBL" id="CP102290">
    <property type="protein sequence ID" value="UWP59824.1"/>
    <property type="molecule type" value="Genomic_DNA"/>
</dbReference>
<gene>
    <name evidence="2" type="ORF">NQ502_01810</name>
</gene>
<feature type="transmembrane region" description="Helical" evidence="1">
    <location>
        <begin position="337"/>
        <end position="357"/>
    </location>
</feature>